<evidence type="ECO:0000256" key="3">
    <source>
        <dbReference type="ARBA" id="ARBA00023295"/>
    </source>
</evidence>
<dbReference type="InterPro" id="IPR011050">
    <property type="entry name" value="Pectin_lyase_fold/virulence"/>
</dbReference>
<dbReference type="Gene3D" id="2.160.20.10">
    <property type="entry name" value="Single-stranded right-handed beta-helix, Pectin lyase-like"/>
    <property type="match status" value="1"/>
</dbReference>
<dbReference type="InterPro" id="IPR008964">
    <property type="entry name" value="Invasin/intimin_cell_adhesion"/>
</dbReference>
<dbReference type="Pfam" id="PF13364">
    <property type="entry name" value="BetaGal_ABD2"/>
    <property type="match status" value="1"/>
</dbReference>
<dbReference type="InterPro" id="IPR051913">
    <property type="entry name" value="GH2_Domain-Containing"/>
</dbReference>
<evidence type="ECO:0000259" key="8">
    <source>
        <dbReference type="Pfam" id="PF13364"/>
    </source>
</evidence>
<feature type="domain" description="DUF4982" evidence="9">
    <location>
        <begin position="1089"/>
        <end position="1148"/>
    </location>
</feature>
<dbReference type="InterPro" id="IPR012334">
    <property type="entry name" value="Pectin_lyas_fold"/>
</dbReference>
<evidence type="ECO:0000259" key="9">
    <source>
        <dbReference type="Pfam" id="PF16355"/>
    </source>
</evidence>
<dbReference type="Gene3D" id="2.60.40.10">
    <property type="entry name" value="Immunoglobulins"/>
    <property type="match status" value="3"/>
</dbReference>
<proteinExistence type="inferred from homology"/>
<dbReference type="InterPro" id="IPR006103">
    <property type="entry name" value="Glyco_hydro_2_cat"/>
</dbReference>
<dbReference type="SMR" id="A0A5C6E5V3"/>
<keyword evidence="3 11" id="KW-0326">Glycosidase</keyword>
<feature type="compositionally biased region" description="Low complexity" evidence="4">
    <location>
        <begin position="456"/>
        <end position="467"/>
    </location>
</feature>
<dbReference type="InterPro" id="IPR008979">
    <property type="entry name" value="Galactose-bd-like_sf"/>
</dbReference>
<evidence type="ECO:0000259" key="7">
    <source>
        <dbReference type="Pfam" id="PF02836"/>
    </source>
</evidence>
<dbReference type="InterPro" id="IPR036156">
    <property type="entry name" value="Beta-gal/glucu_dom_sf"/>
</dbReference>
<dbReference type="InterPro" id="IPR040605">
    <property type="entry name" value="Glyco_hydro2_dom5"/>
</dbReference>
<protein>
    <submittedName>
        <fullName evidence="11">Iota-carrageenase</fullName>
        <ecNumber evidence="11">3.2.1.157</ecNumber>
    </submittedName>
</protein>
<evidence type="ECO:0000256" key="5">
    <source>
        <dbReference type="SAM" id="SignalP"/>
    </source>
</evidence>
<evidence type="ECO:0000256" key="1">
    <source>
        <dbReference type="ARBA" id="ARBA00007401"/>
    </source>
</evidence>
<evidence type="ECO:0000256" key="2">
    <source>
        <dbReference type="ARBA" id="ARBA00022801"/>
    </source>
</evidence>
<evidence type="ECO:0000259" key="6">
    <source>
        <dbReference type="Pfam" id="PF00703"/>
    </source>
</evidence>
<dbReference type="Pfam" id="PF00703">
    <property type="entry name" value="Glyco_hydro_2"/>
    <property type="match status" value="1"/>
</dbReference>
<feature type="chain" id="PRO_5022914657" evidence="5">
    <location>
        <begin position="24"/>
        <end position="1278"/>
    </location>
</feature>
<feature type="domain" description="Glycoside hydrolase family 2 catalytic" evidence="7">
    <location>
        <begin position="743"/>
        <end position="897"/>
    </location>
</feature>
<dbReference type="Gene3D" id="3.20.20.80">
    <property type="entry name" value="Glycosidases"/>
    <property type="match status" value="1"/>
</dbReference>
<dbReference type="SUPFAM" id="SSF51445">
    <property type="entry name" value="(Trans)glycosidases"/>
    <property type="match status" value="1"/>
</dbReference>
<dbReference type="AlphaFoldDB" id="A0A5C6E5V3"/>
<dbReference type="Gene3D" id="2.60.120.260">
    <property type="entry name" value="Galactose-binding domain-like"/>
    <property type="match status" value="1"/>
</dbReference>
<feature type="domain" description="Glycoside hydrolase family 2 immunoglobulin-like beta-sandwich" evidence="6">
    <location>
        <begin position="645"/>
        <end position="736"/>
    </location>
</feature>
<feature type="domain" description="Beta-galactosidase jelly roll" evidence="8">
    <location>
        <begin position="539"/>
        <end position="614"/>
    </location>
</feature>
<dbReference type="Proteomes" id="UP000315471">
    <property type="component" value="Unassembled WGS sequence"/>
</dbReference>
<feature type="region of interest" description="Disordered" evidence="4">
    <location>
        <begin position="427"/>
        <end position="467"/>
    </location>
</feature>
<dbReference type="Pfam" id="PF02836">
    <property type="entry name" value="Glyco_hydro_2_C"/>
    <property type="match status" value="1"/>
</dbReference>
<dbReference type="NCBIfam" id="NF041463">
    <property type="entry name" value="GalB"/>
    <property type="match status" value="1"/>
</dbReference>
<dbReference type="SUPFAM" id="SSF49373">
    <property type="entry name" value="Invasin/intimin cell-adhesion fragments"/>
    <property type="match status" value="1"/>
</dbReference>
<dbReference type="PROSITE" id="PS00608">
    <property type="entry name" value="GLYCOSYL_HYDROL_F2_2"/>
    <property type="match status" value="1"/>
</dbReference>
<dbReference type="InterPro" id="IPR032311">
    <property type="entry name" value="DUF4982"/>
</dbReference>
<feature type="domain" description="Glycoside hydrolase family 2" evidence="10">
    <location>
        <begin position="1161"/>
        <end position="1263"/>
    </location>
</feature>
<feature type="signal peptide" evidence="5">
    <location>
        <begin position="1"/>
        <end position="23"/>
    </location>
</feature>
<gene>
    <name evidence="11" type="primary">cgiA_2</name>
    <name evidence="11" type="ORF">Q31b_18280</name>
</gene>
<organism evidence="11 12">
    <name type="scientific">Novipirellula aureliae</name>
    <dbReference type="NCBI Taxonomy" id="2527966"/>
    <lineage>
        <taxon>Bacteria</taxon>
        <taxon>Pseudomonadati</taxon>
        <taxon>Planctomycetota</taxon>
        <taxon>Planctomycetia</taxon>
        <taxon>Pirellulales</taxon>
        <taxon>Pirellulaceae</taxon>
        <taxon>Novipirellula</taxon>
    </lineage>
</organism>
<accession>A0A5C6E5V3</accession>
<dbReference type="InterPro" id="IPR017853">
    <property type="entry name" value="GH"/>
</dbReference>
<dbReference type="Pfam" id="PF18565">
    <property type="entry name" value="Glyco_hydro2_C5"/>
    <property type="match status" value="1"/>
</dbReference>
<keyword evidence="2 11" id="KW-0378">Hydrolase</keyword>
<evidence type="ECO:0000313" key="11">
    <source>
        <dbReference type="EMBL" id="TWU44292.1"/>
    </source>
</evidence>
<dbReference type="InterPro" id="IPR023232">
    <property type="entry name" value="Glyco_hydro_2_AS"/>
</dbReference>
<evidence type="ECO:0000259" key="10">
    <source>
        <dbReference type="Pfam" id="PF18565"/>
    </source>
</evidence>
<keyword evidence="12" id="KW-1185">Reference proteome</keyword>
<dbReference type="SUPFAM" id="SSF51126">
    <property type="entry name" value="Pectin lyase-like"/>
    <property type="match status" value="1"/>
</dbReference>
<dbReference type="InterPro" id="IPR048229">
    <property type="entry name" value="GalB-like"/>
</dbReference>
<dbReference type="SUPFAM" id="SSF49785">
    <property type="entry name" value="Galactose-binding domain-like"/>
    <property type="match status" value="1"/>
</dbReference>
<dbReference type="GO" id="GO:0005975">
    <property type="term" value="P:carbohydrate metabolic process"/>
    <property type="evidence" value="ECO:0007669"/>
    <property type="project" value="InterPro"/>
</dbReference>
<dbReference type="InterPro" id="IPR006102">
    <property type="entry name" value="Ig-like_GH2"/>
</dbReference>
<comment type="caution">
    <text evidence="11">The sequence shown here is derived from an EMBL/GenBank/DDBJ whole genome shotgun (WGS) entry which is preliminary data.</text>
</comment>
<reference evidence="11 12" key="1">
    <citation type="submission" date="2019-02" db="EMBL/GenBank/DDBJ databases">
        <title>Deep-cultivation of Planctomycetes and their phenomic and genomic characterization uncovers novel biology.</title>
        <authorList>
            <person name="Wiegand S."/>
            <person name="Jogler M."/>
            <person name="Boedeker C."/>
            <person name="Pinto D."/>
            <person name="Vollmers J."/>
            <person name="Rivas-Marin E."/>
            <person name="Kohn T."/>
            <person name="Peeters S.H."/>
            <person name="Heuer A."/>
            <person name="Rast P."/>
            <person name="Oberbeckmann S."/>
            <person name="Bunk B."/>
            <person name="Jeske O."/>
            <person name="Meyerdierks A."/>
            <person name="Storesund J.E."/>
            <person name="Kallscheuer N."/>
            <person name="Luecker S."/>
            <person name="Lage O.M."/>
            <person name="Pohl T."/>
            <person name="Merkel B.J."/>
            <person name="Hornburger P."/>
            <person name="Mueller R.-W."/>
            <person name="Bruemmer F."/>
            <person name="Labrenz M."/>
            <person name="Spormann A.M."/>
            <person name="Op Den Camp H."/>
            <person name="Overmann J."/>
            <person name="Amann R."/>
            <person name="Jetten M.S.M."/>
            <person name="Mascher T."/>
            <person name="Medema M.H."/>
            <person name="Devos D.P."/>
            <person name="Kaster A.-K."/>
            <person name="Ovreas L."/>
            <person name="Rohde M."/>
            <person name="Galperin M.Y."/>
            <person name="Jogler C."/>
        </authorList>
    </citation>
    <scope>NUCLEOTIDE SEQUENCE [LARGE SCALE GENOMIC DNA]</scope>
    <source>
        <strain evidence="11 12">Q31b</strain>
    </source>
</reference>
<keyword evidence="5" id="KW-0732">Signal</keyword>
<sequence length="1278" mass="141858" precursor="true">MIINMKNLLLLLATLAWIPTANASYTETMDPHGLTKNLVTELGMVDDNGQSNQSDKLQKAIDTESAGGGGILFLPKGTYSFGGITMKSNVHLLIENDTVIKPYWPTGTKTVVFSLDGDEGHIENVSIRGVGGKFIVDYSDRGSHPGEGIRTINCRGVRNFLISDLLVKDSFTTYCAVIFTPVKTSGTDKPEVSGPTDGLVMDLISTDSSPGYGLVQMHGGERIHFMNLAAYGGGVTFRLETGAGGEYAGIRDITAKNIYCENGLTAVMLGPHTAQNGMVKIDGVKAKSCAWAVKMGSGFVEKKHEGDPKFRPGRFADGTTVKNIHAIFGTNAAISTKGLGSVPKPYLKNLRFDENDRKQKRVRGPSIGVVRDGTEGSWVPVIENVSCEGFEYNQGVVKGGKEGRVNWKEWMAGTPLLKQMEAFLAKQAETSDSNAKERKGKNRTRDKANTAPASTVEEAPPVSPSVSVAESGRETIVFNEGWRFERFGWMPDGSLRAEPQDLQVPSFDDSSWRVLNLPHDWGIEGPFRDDLPNRTGKLPWAGIGWYRKSFPSHESDASKRIFIEFDGAMSGTSVWLNGEFIGEWPYGYSSFRFELTDHLHPGERNTIAVRLDNKPESSRWYPGGGIYRNVRIVKCHPVHIGQWGVAVTTPTVTHQVATVQISTEVEGADESTKVQHEVRLMATSEVVANQPGANCTIQIDAPKLWDLATPNLYVLKTTINQDDMVVDVVETTFGIRSIEFDADRGFLLNGKVVRMNGVCQHHDLGPLGSAVNTRAMERQIEILQSMGCNAIRTSHNPPAPELLDLCDRMGMLVQVEAFDCWKTGKIPNDYSLHFPQWHEKDLRAMVRRDRNHPCVVMWSTGNEIREQNHEAGHAISQRLTDIVRTEDPTRPVTAGCNMPAAGFNGFEKTIDLFGYNYKPQLYGKFRQTHPDQPLYGSETASTVSSRGEYFFPVSNNKSKGSGGWFQVSSYDLSAPPWANNPDIEFTAQDRFPGVFGEFVWTGFDYLGEPTPYNNDATNLLNFSDPEARQRMETELKRLGDHIPPRSSYFGMIDLCGFPKDRFYLYQARWRPELPMAHILPHWNWPNRIGKVTPVHVYTSGDEAELFLNGKSLGRRKKGEYEYRLRWDEIVYEPGELKVVTYNQGKPWAESSVKTTDDAAKIELVADRTVITADGRDLSFVRVQVSDIEGLLVPRSDNRVRFTLEGPGEIIAVGNGDPTSHESFQAVNHKVFNGLCLVVVRSKKNKPGDISLTAESDGLRGHQIKLKSTKKRKGLNRAL</sequence>
<name>A0A5C6E5V3_9BACT</name>
<dbReference type="InterPro" id="IPR013783">
    <property type="entry name" value="Ig-like_fold"/>
</dbReference>
<dbReference type="PANTHER" id="PTHR42732">
    <property type="entry name" value="BETA-GALACTOSIDASE"/>
    <property type="match status" value="1"/>
</dbReference>
<dbReference type="Pfam" id="PF16355">
    <property type="entry name" value="DUF4982"/>
    <property type="match status" value="1"/>
</dbReference>
<dbReference type="PANTHER" id="PTHR42732:SF1">
    <property type="entry name" value="BETA-MANNOSIDASE"/>
    <property type="match status" value="1"/>
</dbReference>
<dbReference type="InterPro" id="IPR006101">
    <property type="entry name" value="Glyco_hydro_2"/>
</dbReference>
<evidence type="ECO:0000256" key="4">
    <source>
        <dbReference type="SAM" id="MobiDB-lite"/>
    </source>
</evidence>
<evidence type="ECO:0000313" key="12">
    <source>
        <dbReference type="Proteomes" id="UP000315471"/>
    </source>
</evidence>
<dbReference type="EMBL" id="SJPY01000002">
    <property type="protein sequence ID" value="TWU44292.1"/>
    <property type="molecule type" value="Genomic_DNA"/>
</dbReference>
<comment type="similarity">
    <text evidence="1">Belongs to the glycosyl hydrolase 2 family.</text>
</comment>
<dbReference type="GO" id="GO:0033952">
    <property type="term" value="F:iota-carrageenase activity"/>
    <property type="evidence" value="ECO:0007669"/>
    <property type="project" value="UniProtKB-EC"/>
</dbReference>
<dbReference type="PRINTS" id="PR00132">
    <property type="entry name" value="GLHYDRLASE2"/>
</dbReference>
<dbReference type="EC" id="3.2.1.157" evidence="11"/>
<dbReference type="SUPFAM" id="SSF49303">
    <property type="entry name" value="beta-Galactosidase/glucuronidase domain"/>
    <property type="match status" value="1"/>
</dbReference>
<dbReference type="InterPro" id="IPR025300">
    <property type="entry name" value="BetaGal_jelly_roll_dom"/>
</dbReference>